<accession>A0AAN9TEN0</accession>
<proteinExistence type="predicted"/>
<name>A0AAN9TEN0_9HEMI</name>
<organism evidence="1 2">
    <name type="scientific">Parthenolecanium corni</name>
    <dbReference type="NCBI Taxonomy" id="536013"/>
    <lineage>
        <taxon>Eukaryota</taxon>
        <taxon>Metazoa</taxon>
        <taxon>Ecdysozoa</taxon>
        <taxon>Arthropoda</taxon>
        <taxon>Hexapoda</taxon>
        <taxon>Insecta</taxon>
        <taxon>Pterygota</taxon>
        <taxon>Neoptera</taxon>
        <taxon>Paraneoptera</taxon>
        <taxon>Hemiptera</taxon>
        <taxon>Sternorrhyncha</taxon>
        <taxon>Coccoidea</taxon>
        <taxon>Coccidae</taxon>
        <taxon>Parthenolecanium</taxon>
    </lineage>
</organism>
<comment type="caution">
    <text evidence="1">The sequence shown here is derived from an EMBL/GenBank/DDBJ whole genome shotgun (WGS) entry which is preliminary data.</text>
</comment>
<dbReference type="Proteomes" id="UP001367676">
    <property type="component" value="Unassembled WGS sequence"/>
</dbReference>
<keyword evidence="2" id="KW-1185">Reference proteome</keyword>
<evidence type="ECO:0000313" key="1">
    <source>
        <dbReference type="EMBL" id="KAK7582708.1"/>
    </source>
</evidence>
<evidence type="ECO:0000313" key="2">
    <source>
        <dbReference type="Proteomes" id="UP001367676"/>
    </source>
</evidence>
<dbReference type="EMBL" id="JBBCAQ010000033">
    <property type="protein sequence ID" value="KAK7582708.1"/>
    <property type="molecule type" value="Genomic_DNA"/>
</dbReference>
<sequence>MGQNNSRRCTTTVGHNILAIAGDHLQSRINRKVRSDAITMACALYRVHATLLHRYWLLKLSRILRFLLVPCLGQDIGSLASPPRYSADGALACYVAVTHMYINCPLNTTIWQVAPNSQYSTVWHRLANPFYSHQDLTPLARISSPKSMQTRQPPPRGSFRKLRKQCTYKFAQAKSYDVTPAK</sequence>
<protein>
    <submittedName>
        <fullName evidence="1">Uncharacterized protein</fullName>
    </submittedName>
</protein>
<reference evidence="1 2" key="1">
    <citation type="submission" date="2024-03" db="EMBL/GenBank/DDBJ databases">
        <title>Adaptation during the transition from Ophiocordyceps entomopathogen to insect associate is accompanied by gene loss and intensified selection.</title>
        <authorList>
            <person name="Ward C.M."/>
            <person name="Onetto C.A."/>
            <person name="Borneman A.R."/>
        </authorList>
    </citation>
    <scope>NUCLEOTIDE SEQUENCE [LARGE SCALE GENOMIC DNA]</scope>
    <source>
        <strain evidence="1">AWRI1</strain>
        <tissue evidence="1">Single Adult Female</tissue>
    </source>
</reference>
<gene>
    <name evidence="1" type="ORF">V9T40_014153</name>
</gene>
<dbReference type="AlphaFoldDB" id="A0AAN9TEN0"/>